<dbReference type="EMBL" id="AMZH03000557">
    <property type="protein sequence ID" value="RRT83124.1"/>
    <property type="molecule type" value="Genomic_DNA"/>
</dbReference>
<dbReference type="AlphaFoldDB" id="A0A427B3S7"/>
<evidence type="ECO:0000313" key="2">
    <source>
        <dbReference type="EMBL" id="RRT83124.1"/>
    </source>
</evidence>
<proteinExistence type="predicted"/>
<dbReference type="Proteomes" id="UP000287651">
    <property type="component" value="Unassembled WGS sequence"/>
</dbReference>
<gene>
    <name evidence="2" type="ORF">B296_00015447</name>
</gene>
<evidence type="ECO:0000256" key="1">
    <source>
        <dbReference type="SAM" id="Coils"/>
    </source>
</evidence>
<name>A0A427B3S7_ENSVE</name>
<reference evidence="2 3" key="1">
    <citation type="journal article" date="2014" name="Agronomy (Basel)">
        <title>A Draft Genome Sequence for Ensete ventricosum, the Drought-Tolerant Tree Against Hunger.</title>
        <authorList>
            <person name="Harrison J."/>
            <person name="Moore K.A."/>
            <person name="Paszkiewicz K."/>
            <person name="Jones T."/>
            <person name="Grant M."/>
            <person name="Ambacheew D."/>
            <person name="Muzemil S."/>
            <person name="Studholme D.J."/>
        </authorList>
    </citation>
    <scope>NUCLEOTIDE SEQUENCE [LARGE SCALE GENOMIC DNA]</scope>
</reference>
<organism evidence="2 3">
    <name type="scientific">Ensete ventricosum</name>
    <name type="common">Abyssinian banana</name>
    <name type="synonym">Musa ensete</name>
    <dbReference type="NCBI Taxonomy" id="4639"/>
    <lineage>
        <taxon>Eukaryota</taxon>
        <taxon>Viridiplantae</taxon>
        <taxon>Streptophyta</taxon>
        <taxon>Embryophyta</taxon>
        <taxon>Tracheophyta</taxon>
        <taxon>Spermatophyta</taxon>
        <taxon>Magnoliopsida</taxon>
        <taxon>Liliopsida</taxon>
        <taxon>Zingiberales</taxon>
        <taxon>Musaceae</taxon>
        <taxon>Ensete</taxon>
    </lineage>
</organism>
<sequence length="271" mass="30284">MVEKRPSSGAEVGLRKHLRKVVAEQHADASGSTERTSANKDKGMVELEEVPEWGYTMRELCEVEDRAGGDKYFASIMTRLKCIDGEDSLVPRWLTISGSSPFWIEGPLSREYLRGALHPTLVKQVYECSFKELMNRADKSAVWGLHFVSALIDRVHDVGQLVRSQHEKILALRAANKELKTSVGQELAVVAEQRVKELEAKIERMGAELESHRSQRELDQEVKLLRSSLDGARNDRALLEGDVLSLIEAATFLEAELKAEGQKAIVAYKAS</sequence>
<protein>
    <submittedName>
        <fullName evidence="2">Uncharacterized protein</fullName>
    </submittedName>
</protein>
<keyword evidence="1" id="KW-0175">Coiled coil</keyword>
<accession>A0A427B3S7</accession>
<feature type="coiled-coil region" evidence="1">
    <location>
        <begin position="188"/>
        <end position="235"/>
    </location>
</feature>
<evidence type="ECO:0000313" key="3">
    <source>
        <dbReference type="Proteomes" id="UP000287651"/>
    </source>
</evidence>
<comment type="caution">
    <text evidence="2">The sequence shown here is derived from an EMBL/GenBank/DDBJ whole genome shotgun (WGS) entry which is preliminary data.</text>
</comment>